<feature type="transmembrane region" description="Helical" evidence="1">
    <location>
        <begin position="132"/>
        <end position="163"/>
    </location>
</feature>
<dbReference type="eggNOG" id="COG1277">
    <property type="taxonomic scope" value="Bacteria"/>
</dbReference>
<gene>
    <name evidence="2" type="ordered locus">PACID_08750</name>
</gene>
<organism evidence="2 3">
    <name type="scientific">Acidipropionibacterium acidipropionici (strain ATCC 4875 / DSM 20272 / JCM 6432 / NBRC 12425 / NCIMB 8070 / 4)</name>
    <name type="common">Propionibacterium acidipropionici</name>
    <dbReference type="NCBI Taxonomy" id="1171373"/>
    <lineage>
        <taxon>Bacteria</taxon>
        <taxon>Bacillati</taxon>
        <taxon>Actinomycetota</taxon>
        <taxon>Actinomycetes</taxon>
        <taxon>Propionibacteriales</taxon>
        <taxon>Propionibacteriaceae</taxon>
        <taxon>Acidipropionibacterium</taxon>
    </lineage>
</organism>
<dbReference type="EMBL" id="CP003493">
    <property type="protein sequence ID" value="AFV88713.1"/>
    <property type="molecule type" value="Genomic_DNA"/>
</dbReference>
<dbReference type="RefSeq" id="WP_015069624.1">
    <property type="nucleotide sequence ID" value="NC_019395.1"/>
</dbReference>
<feature type="transmembrane region" description="Helical" evidence="1">
    <location>
        <begin position="91"/>
        <end position="111"/>
    </location>
</feature>
<feature type="transmembrane region" description="Helical" evidence="1">
    <location>
        <begin position="55"/>
        <end position="76"/>
    </location>
</feature>
<protein>
    <submittedName>
        <fullName evidence="2">Membrane protein</fullName>
    </submittedName>
</protein>
<dbReference type="AlphaFoldDB" id="K7RUR9"/>
<name>K7RUR9_ACIA4</name>
<proteinExistence type="predicted"/>
<keyword evidence="1" id="KW-0472">Membrane</keyword>
<evidence type="ECO:0000313" key="3">
    <source>
        <dbReference type="Proteomes" id="UP000000214"/>
    </source>
</evidence>
<dbReference type="GeneID" id="88083553"/>
<dbReference type="PATRIC" id="fig|1171373.8.peg.886"/>
<dbReference type="HOGENOM" id="CLU_996688_0_0_11"/>
<evidence type="ECO:0000313" key="2">
    <source>
        <dbReference type="EMBL" id="AFV88713.1"/>
    </source>
</evidence>
<dbReference type="STRING" id="1171373.PACID_08750"/>
<sequence length="279" mass="29139">MPSTTISRQTDSDQASSIRAGLASSRPVADQPPSVPLIRLVRAEFRKLTDTRSGFWLLIVIALGAVAGTITTAALWDELAGMLGDWTTGDALISFVPTMLLPVLAILLVTSEWSTRSALTTFTMEPRRGRVMAAKAIVVIATTVVFWLGCRGLTALSALLGGAMHAGAPVSWQVDWAATAGDLASTVLTVAMGLTLAMLFGSAAVSIVVYMAQPLMTSTLALIPGLATAMQWASANNMSLLASGAMTGEAWARVAVSAGIWIVIPAVAGTVLSIRREIK</sequence>
<keyword evidence="1" id="KW-1133">Transmembrane helix</keyword>
<accession>K7RUR9</accession>
<evidence type="ECO:0000256" key="1">
    <source>
        <dbReference type="SAM" id="Phobius"/>
    </source>
</evidence>
<reference evidence="2 3" key="1">
    <citation type="journal article" date="2012" name="BMC Genomics">
        <title>The genome sequence of Propionibacterium acidipropionici provides insights into its biotechnological and industrial potential.</title>
        <authorList>
            <person name="Parizzi L.P."/>
            <person name="Grassi M.C."/>
            <person name="Llerena L.A."/>
            <person name="Carazzolle M.F."/>
            <person name="Queiroz V.L."/>
            <person name="Lunardi I."/>
            <person name="Zeidler A.F."/>
            <person name="Teixeira P.J."/>
            <person name="Mieczkowski P."/>
            <person name="Rincones J."/>
            <person name="Pereira G.A."/>
        </authorList>
    </citation>
    <scope>NUCLEOTIDE SEQUENCE [LARGE SCALE GENOMIC DNA]</scope>
    <source>
        <strain evidence="3">ATCC 4875 / DSM 20272 / JCM 6432 / NBRC 12425 / NCIMB 8070</strain>
    </source>
</reference>
<feature type="transmembrane region" description="Helical" evidence="1">
    <location>
        <begin position="215"/>
        <end position="234"/>
    </location>
</feature>
<dbReference type="Proteomes" id="UP000000214">
    <property type="component" value="Chromosome"/>
</dbReference>
<feature type="transmembrane region" description="Helical" evidence="1">
    <location>
        <begin position="254"/>
        <end position="274"/>
    </location>
</feature>
<feature type="transmembrane region" description="Helical" evidence="1">
    <location>
        <begin position="183"/>
        <end position="208"/>
    </location>
</feature>
<dbReference type="KEGG" id="pbo:PACID_08750"/>
<keyword evidence="1" id="KW-0812">Transmembrane</keyword>